<organism evidence="2 3">
    <name type="scientific">Pseudoalteromonas rubra</name>
    <dbReference type="NCBI Taxonomy" id="43658"/>
    <lineage>
        <taxon>Bacteria</taxon>
        <taxon>Pseudomonadati</taxon>
        <taxon>Pseudomonadota</taxon>
        <taxon>Gammaproteobacteria</taxon>
        <taxon>Alteromonadales</taxon>
        <taxon>Pseudoalteromonadaceae</taxon>
        <taxon>Pseudoalteromonas</taxon>
    </lineage>
</organism>
<keyword evidence="1" id="KW-1133">Transmembrane helix</keyword>
<protein>
    <submittedName>
        <fullName evidence="2">Uncharacterized protein</fullName>
    </submittedName>
</protein>
<sequence>MSFTGIYFFSGQLIKLIAILPFTIYLQSKFKKFKQED</sequence>
<comment type="caution">
    <text evidence="2">The sequence shown here is derived from an EMBL/GenBank/DDBJ whole genome shotgun (WGS) entry which is preliminary data.</text>
</comment>
<name>A0A8T0CDB2_9GAMM</name>
<dbReference type="EMBL" id="AHCD03000026">
    <property type="protein sequence ID" value="KAF7788348.1"/>
    <property type="molecule type" value="Genomic_DNA"/>
</dbReference>
<evidence type="ECO:0000256" key="1">
    <source>
        <dbReference type="SAM" id="Phobius"/>
    </source>
</evidence>
<proteinExistence type="predicted"/>
<keyword evidence="1" id="KW-0812">Transmembrane</keyword>
<evidence type="ECO:0000313" key="3">
    <source>
        <dbReference type="Proteomes" id="UP000016480"/>
    </source>
</evidence>
<feature type="transmembrane region" description="Helical" evidence="1">
    <location>
        <begin position="6"/>
        <end position="26"/>
    </location>
</feature>
<gene>
    <name evidence="2" type="ORF">PRUB_a2983</name>
</gene>
<dbReference type="AlphaFoldDB" id="A0A8T0CDB2"/>
<evidence type="ECO:0000313" key="2">
    <source>
        <dbReference type="EMBL" id="KAF7788348.1"/>
    </source>
</evidence>
<reference evidence="2 3" key="1">
    <citation type="journal article" date="2012" name="J. Bacteriol.">
        <title>Genome sequence of the cycloprodigiosin-producing bacterial strain Pseudoalteromonas rubra ATCC 29570(T).</title>
        <authorList>
            <person name="Xie B.B."/>
            <person name="Shu Y.L."/>
            <person name="Qin Q.L."/>
            <person name="Rong J.C."/>
            <person name="Zhang X.Y."/>
            <person name="Chen X.L."/>
            <person name="Zhou B.C."/>
            <person name="Zhang Y.Z."/>
        </authorList>
    </citation>
    <scope>NUCLEOTIDE SEQUENCE [LARGE SCALE GENOMIC DNA]</scope>
    <source>
        <strain evidence="2 3">DSM 6842</strain>
    </source>
</reference>
<keyword evidence="1" id="KW-0472">Membrane</keyword>
<accession>A0A8T0CDB2</accession>
<dbReference type="Proteomes" id="UP000016480">
    <property type="component" value="Unassembled WGS sequence"/>
</dbReference>